<dbReference type="RefSeq" id="XP_060456460.1">
    <property type="nucleotide sequence ID" value="XM_060599803.1"/>
</dbReference>
<feature type="compositionally biased region" description="Polar residues" evidence="6">
    <location>
        <begin position="130"/>
        <end position="145"/>
    </location>
</feature>
<sequence length="882" mass="97047">MAEPSSKRARPNVPDRDDPAARGPRHPATRKRAPLACEECRVRKRRCDGAVPICGGCTKRKTTCIYLAELRERSWQQGMIQSLRSRLGELEEAERLQQQQQSNNVGDQTDSQRRRTTRRDPVLDREPTSDVEQGVSNQNAGHEASTQACNTIATQNPSLANASGMDMETWLFDDARATASPRPGSPGNNGVGALGTAQSPPLPATDVNRPGTQELPAVAHVPGSSTVWVGNVGRPSSQASPSASSHRLEAPNTQTLMSPIDRTISLVSAPIHSGLKTVSSVAGAASAVPQKCTCDRFLRTTQWTLPLRRQADDLVRLYFTRVHRTYTILHRPTFMKQYEQLWEPAPSGTELSPYASNCLGLCRQKGLDKTFPAMVNVVFALASLFGPNPPEQNSARAEAFFNVTQQIDLLDVIDEDGGIELVQLLLLMGYYLQTTEKFSKCWNIAGLAIRMAQNMGLQLSPNDARRKGCPTPSLTQREVEMRVRVWYGCVLLDREISALFGRTSMIRSDQLRLPLPEAIDDEYLSEDKAKRNSQPENCPSTVESFIETIKLYAILGQVLDRDESTDMARTPRPDALSSGHADAQSLLDLDTMIMEWRDSLPPHLQYDPTAEDGRSGNALIPDGFLAPALRLHVRFLHVRVLILRGALEHLLKQRHIFPPTQAKTSPGVGRVQDWMLSGIAAQCVLSAESLVRCLDTNIKTRSLAAWWYNVSYLHTCGSVLLMGQLCSFDEGLINRESLTASWDLIANNSFNLLQQSTKRLLAERDRPGAADMENGRLQGRIWAAPNQTGVRPSNTPAGTGLDLQNRSLSATLVGGEPSTLTTTGQVKTSGVNLPEDSLEAELWGAGDPAGLGEWAFMPYLSQVAQLESLPQEFQGFDIFNIE</sequence>
<dbReference type="SUPFAM" id="SSF57701">
    <property type="entry name" value="Zn2/Cys6 DNA-binding domain"/>
    <property type="match status" value="1"/>
</dbReference>
<gene>
    <name evidence="8" type="ORF">CcaverHIS019_0400150</name>
</gene>
<dbReference type="GO" id="GO:0008270">
    <property type="term" value="F:zinc ion binding"/>
    <property type="evidence" value="ECO:0007669"/>
    <property type="project" value="InterPro"/>
</dbReference>
<dbReference type="Gene3D" id="4.10.240.10">
    <property type="entry name" value="Zn(2)-C6 fungal-type DNA-binding domain"/>
    <property type="match status" value="1"/>
</dbReference>
<keyword evidence="4" id="KW-0804">Transcription</keyword>
<dbReference type="GO" id="GO:0005634">
    <property type="term" value="C:nucleus"/>
    <property type="evidence" value="ECO:0007669"/>
    <property type="project" value="TreeGrafter"/>
</dbReference>
<keyword evidence="5" id="KW-0539">Nucleus</keyword>
<dbReference type="GO" id="GO:0000981">
    <property type="term" value="F:DNA-binding transcription factor activity, RNA polymerase II-specific"/>
    <property type="evidence" value="ECO:0007669"/>
    <property type="project" value="InterPro"/>
</dbReference>
<feature type="region of interest" description="Disordered" evidence="6">
    <location>
        <begin position="93"/>
        <end position="145"/>
    </location>
</feature>
<dbReference type="Proteomes" id="UP001233271">
    <property type="component" value="Chromosome 4"/>
</dbReference>
<dbReference type="CDD" id="cd00067">
    <property type="entry name" value="GAL4"/>
    <property type="match status" value="1"/>
</dbReference>
<feature type="compositionally biased region" description="Basic residues" evidence="6">
    <location>
        <begin position="23"/>
        <end position="33"/>
    </location>
</feature>
<keyword evidence="9" id="KW-1185">Reference proteome</keyword>
<evidence type="ECO:0000313" key="9">
    <source>
        <dbReference type="Proteomes" id="UP001233271"/>
    </source>
</evidence>
<dbReference type="PROSITE" id="PS00463">
    <property type="entry name" value="ZN2_CY6_FUNGAL_1"/>
    <property type="match status" value="1"/>
</dbReference>
<reference evidence="8" key="1">
    <citation type="journal article" date="2023" name="BMC Genomics">
        <title>Chromosome-level genome assemblies of Cutaneotrichosporon spp. (Trichosporonales, Basidiomycota) reveal imbalanced evolution between nucleotide sequences and chromosome synteny.</title>
        <authorList>
            <person name="Kobayashi Y."/>
            <person name="Kayamori A."/>
            <person name="Aoki K."/>
            <person name="Shiwa Y."/>
            <person name="Matsutani M."/>
            <person name="Fujita N."/>
            <person name="Sugita T."/>
            <person name="Iwasaki W."/>
            <person name="Tanaka N."/>
            <person name="Takashima M."/>
        </authorList>
    </citation>
    <scope>NUCLEOTIDE SEQUENCE</scope>
    <source>
        <strain evidence="8">HIS019</strain>
    </source>
</reference>
<dbReference type="GO" id="GO:0000435">
    <property type="term" value="P:positive regulation of transcription from RNA polymerase II promoter by galactose"/>
    <property type="evidence" value="ECO:0007669"/>
    <property type="project" value="TreeGrafter"/>
</dbReference>
<feature type="region of interest" description="Disordered" evidence="6">
    <location>
        <begin position="1"/>
        <end position="33"/>
    </location>
</feature>
<dbReference type="GO" id="GO:0000978">
    <property type="term" value="F:RNA polymerase II cis-regulatory region sequence-specific DNA binding"/>
    <property type="evidence" value="ECO:0007669"/>
    <property type="project" value="TreeGrafter"/>
</dbReference>
<organism evidence="8 9">
    <name type="scientific">Cutaneotrichosporon cavernicola</name>
    <dbReference type="NCBI Taxonomy" id="279322"/>
    <lineage>
        <taxon>Eukaryota</taxon>
        <taxon>Fungi</taxon>
        <taxon>Dikarya</taxon>
        <taxon>Basidiomycota</taxon>
        <taxon>Agaricomycotina</taxon>
        <taxon>Tremellomycetes</taxon>
        <taxon>Trichosporonales</taxon>
        <taxon>Trichosporonaceae</taxon>
        <taxon>Cutaneotrichosporon</taxon>
    </lineage>
</organism>
<dbReference type="GO" id="GO:0006351">
    <property type="term" value="P:DNA-templated transcription"/>
    <property type="evidence" value="ECO:0007669"/>
    <property type="project" value="InterPro"/>
</dbReference>
<feature type="domain" description="Zn(2)-C6 fungal-type" evidence="7">
    <location>
        <begin position="36"/>
        <end position="66"/>
    </location>
</feature>
<keyword evidence="2" id="KW-0805">Transcription regulation</keyword>
<evidence type="ECO:0000256" key="1">
    <source>
        <dbReference type="ARBA" id="ARBA00022723"/>
    </source>
</evidence>
<dbReference type="InterPro" id="IPR036864">
    <property type="entry name" value="Zn2-C6_fun-type_DNA-bd_sf"/>
</dbReference>
<dbReference type="InterPro" id="IPR051127">
    <property type="entry name" value="Fungal_SecMet_Regulators"/>
</dbReference>
<evidence type="ECO:0000313" key="8">
    <source>
        <dbReference type="EMBL" id="BEI91195.1"/>
    </source>
</evidence>
<dbReference type="KEGG" id="ccac:CcaHIS019_0400150"/>
<dbReference type="CDD" id="cd12148">
    <property type="entry name" value="fungal_TF_MHR"/>
    <property type="match status" value="1"/>
</dbReference>
<dbReference type="PANTHER" id="PTHR47424:SF3">
    <property type="entry name" value="REGULATORY PROTEIN GAL4"/>
    <property type="match status" value="1"/>
</dbReference>
<dbReference type="Pfam" id="PF00172">
    <property type="entry name" value="Zn_clus"/>
    <property type="match status" value="1"/>
</dbReference>
<evidence type="ECO:0000259" key="7">
    <source>
        <dbReference type="PROSITE" id="PS50048"/>
    </source>
</evidence>
<dbReference type="SMART" id="SM00906">
    <property type="entry name" value="Fungal_trans"/>
    <property type="match status" value="1"/>
</dbReference>
<evidence type="ECO:0000256" key="2">
    <source>
        <dbReference type="ARBA" id="ARBA00023015"/>
    </source>
</evidence>
<dbReference type="EMBL" id="AP028215">
    <property type="protein sequence ID" value="BEI91195.1"/>
    <property type="molecule type" value="Genomic_DNA"/>
</dbReference>
<dbReference type="Pfam" id="PF04082">
    <property type="entry name" value="Fungal_trans"/>
    <property type="match status" value="1"/>
</dbReference>
<dbReference type="GeneID" id="85495065"/>
<dbReference type="SMART" id="SM00066">
    <property type="entry name" value="GAL4"/>
    <property type="match status" value="1"/>
</dbReference>
<accession>A0AA48L3D0</accession>
<dbReference type="InterPro" id="IPR001138">
    <property type="entry name" value="Zn2Cys6_DnaBD"/>
</dbReference>
<evidence type="ECO:0000256" key="3">
    <source>
        <dbReference type="ARBA" id="ARBA00023125"/>
    </source>
</evidence>
<keyword evidence="1" id="KW-0479">Metal-binding</keyword>
<evidence type="ECO:0000256" key="6">
    <source>
        <dbReference type="SAM" id="MobiDB-lite"/>
    </source>
</evidence>
<evidence type="ECO:0000256" key="5">
    <source>
        <dbReference type="ARBA" id="ARBA00023242"/>
    </source>
</evidence>
<protein>
    <recommendedName>
        <fullName evidence="7">Zn(2)-C6 fungal-type domain-containing protein</fullName>
    </recommendedName>
</protein>
<name>A0AA48L3D0_9TREE</name>
<feature type="compositionally biased region" description="Basic and acidic residues" evidence="6">
    <location>
        <begin position="110"/>
        <end position="128"/>
    </location>
</feature>
<evidence type="ECO:0000256" key="4">
    <source>
        <dbReference type="ARBA" id="ARBA00023163"/>
    </source>
</evidence>
<dbReference type="AlphaFoldDB" id="A0AA48L3D0"/>
<keyword evidence="3" id="KW-0238">DNA-binding</keyword>
<dbReference type="InterPro" id="IPR007219">
    <property type="entry name" value="XnlR_reg_dom"/>
</dbReference>
<feature type="compositionally biased region" description="Low complexity" evidence="6">
    <location>
        <begin position="235"/>
        <end position="245"/>
    </location>
</feature>
<dbReference type="PANTHER" id="PTHR47424">
    <property type="entry name" value="REGULATORY PROTEIN GAL4"/>
    <property type="match status" value="1"/>
</dbReference>
<dbReference type="PROSITE" id="PS50048">
    <property type="entry name" value="ZN2_CY6_FUNGAL_2"/>
    <property type="match status" value="1"/>
</dbReference>
<proteinExistence type="predicted"/>
<feature type="region of interest" description="Disordered" evidence="6">
    <location>
        <begin position="177"/>
        <end position="251"/>
    </location>
</feature>